<name>A0A1G2QJ12_9BACT</name>
<evidence type="ECO:0000256" key="1">
    <source>
        <dbReference type="ARBA" id="ARBA00001947"/>
    </source>
</evidence>
<organism evidence="21 22">
    <name type="scientific">Candidatus Vogelbacteria bacterium RIFOXYD1_FULL_51_18</name>
    <dbReference type="NCBI Taxonomy" id="1802440"/>
    <lineage>
        <taxon>Bacteria</taxon>
        <taxon>Candidatus Vogeliibacteriota</taxon>
    </lineage>
</organism>
<dbReference type="PRINTS" id="PR00906">
    <property type="entry name" value="SECA"/>
</dbReference>
<keyword evidence="8 15" id="KW-0547">Nucleotide-binding</keyword>
<keyword evidence="11 15" id="KW-0653">Protein transport</keyword>
<comment type="subcellular location">
    <subcellularLocation>
        <location evidence="15">Cell membrane</location>
        <topology evidence="15">Peripheral membrane protein</topology>
        <orientation evidence="15">Cytoplasmic side</orientation>
    </subcellularLocation>
    <subcellularLocation>
        <location evidence="15">Cytoplasm</location>
    </subcellularLocation>
    <subcellularLocation>
        <location evidence="2">Membrane</location>
        <topology evidence="2">Peripheral membrane protein</topology>
    </subcellularLocation>
    <text evidence="15">Distribution is 50-50.</text>
</comment>
<dbReference type="PROSITE" id="PS51192">
    <property type="entry name" value="HELICASE_ATP_BIND_1"/>
    <property type="match status" value="1"/>
</dbReference>
<protein>
    <recommendedName>
        <fullName evidence="15 16">Protein translocase subunit SecA</fullName>
        <ecNumber evidence="15">7.4.2.8</ecNumber>
    </recommendedName>
</protein>
<dbReference type="InterPro" id="IPR044722">
    <property type="entry name" value="SecA_SF2_C"/>
</dbReference>
<dbReference type="SUPFAM" id="SSF52540">
    <property type="entry name" value="P-loop containing nucleoside triphosphate hydrolases"/>
    <property type="match status" value="2"/>
</dbReference>
<keyword evidence="6 15" id="KW-0963">Cytoplasm</keyword>
<evidence type="ECO:0000256" key="3">
    <source>
        <dbReference type="ARBA" id="ARBA00007650"/>
    </source>
</evidence>
<dbReference type="FunFam" id="3.90.1440.10:FF:000003">
    <property type="entry name" value="Preprotein translocase SecA subunit"/>
    <property type="match status" value="1"/>
</dbReference>
<dbReference type="SUPFAM" id="SSF81767">
    <property type="entry name" value="Pre-protein crosslinking domain of SecA"/>
    <property type="match status" value="1"/>
</dbReference>
<evidence type="ECO:0000256" key="13">
    <source>
        <dbReference type="ARBA" id="ARBA00023010"/>
    </source>
</evidence>
<sequence length="828" mass="92003">MALLEQIFGSKSTRAVKSLAPIVAEINRVEAELASLSPGELLERMALLKQKLSEGSSLDELVVPAFALVREASKRTLGQRHFDVQLMGGIVMHQGGIAEMKTGEGKTLVATLPACLNALTGKGAHIVTVNDYLARRDAVWMGQIYHALGLSVGVVTQAGSYRYTAPPSADDAERDTSGAYHIEHEFLVACTKREAYACDVTYGTNNEYGFDYLRDNIAFRPEDLAQREYAYAIVDEIDSILIDEARTPLIISAPSQESEALYHTFARIATTLTLGEDYTVDEKAKAILVTDQGISRAEKLLGVGNIYTEHGVKYVHHLETAIRAKALYERDREYVVGNDGVVIVDEFTGRLQPGRRWSEGLHQAIEAKEGVAVQRESRTVASITFQNYFRMYTKLSGMTGTAATSAEEFRKVYGLEVLSIPSNAKIARVDLPDQIFKNERGKVTAVVRRVRELHEKGQPVLVGSISIEKNEIFSSYLNKEGIPHQVLNAKNHEREGEIIADAGRKGSVVIATNMAGRGVDIKLGGAQATKEEYEEVKALGGLFVLGTERHEARRIDNQLRGRAGRQGDPGATQFFISMEDELARVFGPGRERIKAIYDRFGVAEDEPMEARMITRIIENAQNKIEGLNFDARKHVLEYDDVMNHQRGIMYVRRRKLLIGNQEYMAEFADRLKDHASTTGEASEIASVVETKEQELGREMFLQAVRQLALQTLDTLWMEHLEAMDYLRGSVNLRAYGQRDPLVEYKKEGLRLYKDLEFSLFDTIFKHLERVAPAAVAFTPVIDLSQIKEGGPESAQVSPNDPASSVPKVGRNDPCPCGSGKKYKKCHGK</sequence>
<feature type="binding site" evidence="15">
    <location>
        <begin position="103"/>
        <end position="107"/>
    </location>
    <ligand>
        <name>ATP</name>
        <dbReference type="ChEBI" id="CHEBI:30616"/>
    </ligand>
</feature>
<dbReference type="EC" id="7.4.2.8" evidence="15"/>
<proteinExistence type="inferred from homology"/>
<dbReference type="Proteomes" id="UP000177090">
    <property type="component" value="Unassembled WGS sequence"/>
</dbReference>
<dbReference type="InterPro" id="IPR020937">
    <property type="entry name" value="SecA_CS"/>
</dbReference>
<dbReference type="CDD" id="cd18803">
    <property type="entry name" value="SF2_C_secA"/>
    <property type="match status" value="1"/>
</dbReference>
<evidence type="ECO:0000256" key="7">
    <source>
        <dbReference type="ARBA" id="ARBA00022723"/>
    </source>
</evidence>
<dbReference type="FunFam" id="3.40.50.300:FF:000113">
    <property type="entry name" value="Preprotein translocase subunit SecA"/>
    <property type="match status" value="1"/>
</dbReference>
<feature type="binding site" evidence="15">
    <location>
        <position position="85"/>
    </location>
    <ligand>
        <name>ATP</name>
        <dbReference type="ChEBI" id="CHEBI:30616"/>
    </ligand>
</feature>
<dbReference type="SMART" id="SM00958">
    <property type="entry name" value="SecA_PP_bind"/>
    <property type="match status" value="1"/>
</dbReference>
<comment type="caution">
    <text evidence="21">The sequence shown here is derived from an EMBL/GenBank/DDBJ whole genome shotgun (WGS) entry which is preliminary data.</text>
</comment>
<evidence type="ECO:0000256" key="17">
    <source>
        <dbReference type="SAM" id="MobiDB-lite"/>
    </source>
</evidence>
<dbReference type="GO" id="GO:0005829">
    <property type="term" value="C:cytosol"/>
    <property type="evidence" value="ECO:0007669"/>
    <property type="project" value="TreeGrafter"/>
</dbReference>
<dbReference type="GO" id="GO:0008564">
    <property type="term" value="F:protein-exporting ATPase activity"/>
    <property type="evidence" value="ECO:0007669"/>
    <property type="project" value="UniProtKB-EC"/>
</dbReference>
<dbReference type="GO" id="GO:0017038">
    <property type="term" value="P:protein import"/>
    <property type="evidence" value="ECO:0007669"/>
    <property type="project" value="InterPro"/>
</dbReference>
<keyword evidence="10 15" id="KW-0067">ATP-binding</keyword>
<evidence type="ECO:0000256" key="10">
    <source>
        <dbReference type="ARBA" id="ARBA00022840"/>
    </source>
</evidence>
<dbReference type="PANTHER" id="PTHR30612:SF0">
    <property type="entry name" value="CHLOROPLAST PROTEIN-TRANSPORTING ATPASE"/>
    <property type="match status" value="1"/>
</dbReference>
<dbReference type="InterPro" id="IPR011116">
    <property type="entry name" value="SecA_Wing/Scaffold"/>
</dbReference>
<reference evidence="21 22" key="1">
    <citation type="journal article" date="2016" name="Nat. Commun.">
        <title>Thousands of microbial genomes shed light on interconnected biogeochemical processes in an aquifer system.</title>
        <authorList>
            <person name="Anantharaman K."/>
            <person name="Brown C.T."/>
            <person name="Hug L.A."/>
            <person name="Sharon I."/>
            <person name="Castelle C.J."/>
            <person name="Probst A.J."/>
            <person name="Thomas B.C."/>
            <person name="Singh A."/>
            <person name="Wilkins M.J."/>
            <person name="Karaoz U."/>
            <person name="Brodie E.L."/>
            <person name="Williams K.H."/>
            <person name="Hubbard S.S."/>
            <person name="Banfield J.F."/>
        </authorList>
    </citation>
    <scope>NUCLEOTIDE SEQUENCE [LARGE SCALE GENOMIC DNA]</scope>
</reference>
<dbReference type="GO" id="GO:0005524">
    <property type="term" value="F:ATP binding"/>
    <property type="evidence" value="ECO:0007669"/>
    <property type="project" value="UniProtKB-UniRule"/>
</dbReference>
<dbReference type="NCBIfam" id="TIGR00963">
    <property type="entry name" value="secA"/>
    <property type="match status" value="1"/>
</dbReference>
<evidence type="ECO:0000256" key="15">
    <source>
        <dbReference type="HAMAP-Rule" id="MF_01382"/>
    </source>
</evidence>
<keyword evidence="13 15" id="KW-0811">Translocation</keyword>
<evidence type="ECO:0000256" key="4">
    <source>
        <dbReference type="ARBA" id="ARBA00022448"/>
    </source>
</evidence>
<dbReference type="InterPro" id="IPR036670">
    <property type="entry name" value="SecA_X-link_sf"/>
</dbReference>
<dbReference type="GO" id="GO:0046872">
    <property type="term" value="F:metal ion binding"/>
    <property type="evidence" value="ECO:0007669"/>
    <property type="project" value="UniProtKB-KW"/>
</dbReference>
<dbReference type="Gene3D" id="3.90.1440.10">
    <property type="entry name" value="SecA, preprotein cross-linking domain"/>
    <property type="match status" value="1"/>
</dbReference>
<keyword evidence="9" id="KW-0862">Zinc</keyword>
<evidence type="ECO:0000259" key="19">
    <source>
        <dbReference type="PROSITE" id="PS51194"/>
    </source>
</evidence>
<dbReference type="InterPro" id="IPR014001">
    <property type="entry name" value="Helicase_ATP-bd"/>
</dbReference>
<comment type="similarity">
    <text evidence="3 15 16">Belongs to the SecA family.</text>
</comment>
<evidence type="ECO:0000256" key="16">
    <source>
        <dbReference type="RuleBase" id="RU003874"/>
    </source>
</evidence>
<keyword evidence="12 15" id="KW-1278">Translocase</keyword>
<dbReference type="GO" id="GO:0031522">
    <property type="term" value="C:cell envelope Sec protein transport complex"/>
    <property type="evidence" value="ECO:0007669"/>
    <property type="project" value="UniProtKB-ARBA"/>
</dbReference>
<dbReference type="InterPro" id="IPR000185">
    <property type="entry name" value="SecA"/>
</dbReference>
<evidence type="ECO:0000256" key="12">
    <source>
        <dbReference type="ARBA" id="ARBA00022967"/>
    </source>
</evidence>
<dbReference type="SMART" id="SM00957">
    <property type="entry name" value="SecA_DEAD"/>
    <property type="match status" value="1"/>
</dbReference>
<keyword evidence="5 15" id="KW-1003">Cell membrane</keyword>
<comment type="function">
    <text evidence="15">Part of the Sec protein translocase complex. Interacts with the SecYEG preprotein conducting channel. Has a central role in coupling the hydrolysis of ATP to the transfer of proteins into and across the cell membrane, serving as an ATP-driven molecular motor driving the stepwise translocation of polypeptide chains across the membrane.</text>
</comment>
<dbReference type="STRING" id="1802440.A2569_01030"/>
<dbReference type="GO" id="GO:0065002">
    <property type="term" value="P:intracellular protein transmembrane transport"/>
    <property type="evidence" value="ECO:0007669"/>
    <property type="project" value="UniProtKB-UniRule"/>
</dbReference>
<dbReference type="EMBL" id="MHTL01000011">
    <property type="protein sequence ID" value="OHA60644.1"/>
    <property type="molecule type" value="Genomic_DNA"/>
</dbReference>
<dbReference type="PROSITE" id="PS51196">
    <property type="entry name" value="SECA_MOTOR_DEAD"/>
    <property type="match status" value="1"/>
</dbReference>
<dbReference type="GO" id="GO:0005886">
    <property type="term" value="C:plasma membrane"/>
    <property type="evidence" value="ECO:0007669"/>
    <property type="project" value="UniProtKB-SubCell"/>
</dbReference>
<dbReference type="AlphaFoldDB" id="A0A1G2QJ12"/>
<dbReference type="InterPro" id="IPR011130">
    <property type="entry name" value="SecA_preprotein_X-link_dom"/>
</dbReference>
<dbReference type="GO" id="GO:0006605">
    <property type="term" value="P:protein targeting"/>
    <property type="evidence" value="ECO:0007669"/>
    <property type="project" value="UniProtKB-UniRule"/>
</dbReference>
<evidence type="ECO:0000313" key="21">
    <source>
        <dbReference type="EMBL" id="OHA60644.1"/>
    </source>
</evidence>
<dbReference type="Pfam" id="PF07517">
    <property type="entry name" value="SecA_DEAD"/>
    <property type="match status" value="1"/>
</dbReference>
<dbReference type="Pfam" id="PF21090">
    <property type="entry name" value="P-loop_SecA"/>
    <property type="match status" value="2"/>
</dbReference>
<keyword evidence="4 15" id="KW-0813">Transport</keyword>
<dbReference type="InterPro" id="IPR001650">
    <property type="entry name" value="Helicase_C-like"/>
</dbReference>
<dbReference type="PROSITE" id="PS51194">
    <property type="entry name" value="HELICASE_CTER"/>
    <property type="match status" value="1"/>
</dbReference>
<dbReference type="NCBIfam" id="NF009538">
    <property type="entry name" value="PRK12904.1"/>
    <property type="match status" value="1"/>
</dbReference>
<dbReference type="HAMAP" id="MF_01382">
    <property type="entry name" value="SecA"/>
    <property type="match status" value="1"/>
</dbReference>
<dbReference type="SUPFAM" id="SSF81886">
    <property type="entry name" value="Helical scaffold and wing domains of SecA"/>
    <property type="match status" value="1"/>
</dbReference>
<dbReference type="Gene3D" id="3.10.450.50">
    <property type="match status" value="1"/>
</dbReference>
<evidence type="ECO:0000256" key="8">
    <source>
        <dbReference type="ARBA" id="ARBA00022741"/>
    </source>
</evidence>
<evidence type="ECO:0000259" key="20">
    <source>
        <dbReference type="PROSITE" id="PS51196"/>
    </source>
</evidence>
<evidence type="ECO:0000256" key="9">
    <source>
        <dbReference type="ARBA" id="ARBA00022833"/>
    </source>
</evidence>
<evidence type="ECO:0000256" key="6">
    <source>
        <dbReference type="ARBA" id="ARBA00022490"/>
    </source>
</evidence>
<accession>A0A1G2QJ12</accession>
<feature type="domain" description="Helicase ATP-binding" evidence="18">
    <location>
        <begin position="87"/>
        <end position="292"/>
    </location>
</feature>
<dbReference type="InterPro" id="IPR036266">
    <property type="entry name" value="SecA_Wing/Scaffold_sf"/>
</dbReference>
<dbReference type="Pfam" id="PF02810">
    <property type="entry name" value="SEC-C"/>
    <property type="match status" value="1"/>
</dbReference>
<dbReference type="InterPro" id="IPR014018">
    <property type="entry name" value="SecA_motor_DEAD"/>
</dbReference>
<feature type="domain" description="Helicase C-terminal" evidence="19">
    <location>
        <begin position="442"/>
        <end position="635"/>
    </location>
</feature>
<evidence type="ECO:0000313" key="22">
    <source>
        <dbReference type="Proteomes" id="UP000177090"/>
    </source>
</evidence>
<dbReference type="Gene3D" id="3.40.50.300">
    <property type="entry name" value="P-loop containing nucleotide triphosphate hydrolases"/>
    <property type="match status" value="3"/>
</dbReference>
<dbReference type="SMART" id="SM00490">
    <property type="entry name" value="HELICc"/>
    <property type="match status" value="1"/>
</dbReference>
<keyword evidence="7" id="KW-0479">Metal-binding</keyword>
<feature type="binding site" evidence="15">
    <location>
        <position position="520"/>
    </location>
    <ligand>
        <name>ATP</name>
        <dbReference type="ChEBI" id="CHEBI:30616"/>
    </ligand>
</feature>
<dbReference type="Pfam" id="PF07516">
    <property type="entry name" value="SecA_SW"/>
    <property type="match status" value="2"/>
</dbReference>
<comment type="cofactor">
    <cofactor evidence="1">
        <name>Zn(2+)</name>
        <dbReference type="ChEBI" id="CHEBI:29105"/>
    </cofactor>
</comment>
<dbReference type="InterPro" id="IPR011115">
    <property type="entry name" value="SecA_DEAD"/>
</dbReference>
<dbReference type="PANTHER" id="PTHR30612">
    <property type="entry name" value="SECA INNER MEMBRANE COMPONENT OF SEC PROTEIN SECRETION SYSTEM"/>
    <property type="match status" value="1"/>
</dbReference>
<evidence type="ECO:0000256" key="2">
    <source>
        <dbReference type="ARBA" id="ARBA00004170"/>
    </source>
</evidence>
<evidence type="ECO:0000256" key="11">
    <source>
        <dbReference type="ARBA" id="ARBA00022927"/>
    </source>
</evidence>
<dbReference type="Gene3D" id="1.10.3060.10">
    <property type="entry name" value="Helical scaffold and wing domains of SecA"/>
    <property type="match status" value="1"/>
</dbReference>
<dbReference type="CDD" id="cd17928">
    <property type="entry name" value="DEXDc_SecA"/>
    <property type="match status" value="1"/>
</dbReference>
<evidence type="ECO:0000256" key="5">
    <source>
        <dbReference type="ARBA" id="ARBA00022475"/>
    </source>
</evidence>
<dbReference type="InterPro" id="IPR004027">
    <property type="entry name" value="SEC_C_motif"/>
</dbReference>
<feature type="region of interest" description="Disordered" evidence="17">
    <location>
        <begin position="789"/>
        <end position="820"/>
    </location>
</feature>
<evidence type="ECO:0000259" key="18">
    <source>
        <dbReference type="PROSITE" id="PS51192"/>
    </source>
</evidence>
<feature type="domain" description="SecA family profile" evidence="20">
    <location>
        <begin position="1"/>
        <end position="609"/>
    </location>
</feature>
<keyword evidence="14 15" id="KW-0472">Membrane</keyword>
<comment type="catalytic activity">
    <reaction evidence="15">
        <text>ATP + H2O + cellular proteinSide 1 = ADP + phosphate + cellular proteinSide 2.</text>
        <dbReference type="EC" id="7.4.2.8"/>
    </reaction>
</comment>
<gene>
    <name evidence="15" type="primary">secA</name>
    <name evidence="21" type="ORF">A2569_01030</name>
</gene>
<dbReference type="InterPro" id="IPR027417">
    <property type="entry name" value="P-loop_NTPase"/>
</dbReference>
<evidence type="ECO:0000256" key="14">
    <source>
        <dbReference type="ARBA" id="ARBA00023136"/>
    </source>
</evidence>
<dbReference type="Pfam" id="PF01043">
    <property type="entry name" value="SecA_PP_bind"/>
    <property type="match status" value="1"/>
</dbReference>
<dbReference type="GO" id="GO:0043952">
    <property type="term" value="P:protein transport by the Sec complex"/>
    <property type="evidence" value="ECO:0007669"/>
    <property type="project" value="TreeGrafter"/>
</dbReference>
<dbReference type="PROSITE" id="PS01312">
    <property type="entry name" value="SECA"/>
    <property type="match status" value="1"/>
</dbReference>
<comment type="subunit">
    <text evidence="15">Monomer and homodimer. Part of the essential Sec protein translocation apparatus which comprises SecA, SecYEG and auxiliary proteins SecDF. Other proteins may also be involved.</text>
</comment>